<protein>
    <submittedName>
        <fullName evidence="1">HNH endonuclease</fullName>
    </submittedName>
</protein>
<keyword evidence="1" id="KW-0255">Endonuclease</keyword>
<reference evidence="1 2" key="1">
    <citation type="submission" date="2019-01" db="EMBL/GenBank/DDBJ databases">
        <authorList>
            <person name="Teutsch A."/>
            <person name="Aseo R.J."/>
            <person name="Bailey B.D."/>
            <person name="Haggerty K.J."/>
            <person name="Martinez Fernandez C."/>
            <person name="Phetsavong A.T."/>
            <person name="Layton S.R."/>
            <person name="Nayek S."/>
            <person name="Hughes L.E."/>
            <person name="Garlena R.A."/>
            <person name="Russell D.A."/>
            <person name="Pope W.H."/>
            <person name="Jacobs-Sera D."/>
            <person name="Hatfull G.F."/>
        </authorList>
    </citation>
    <scope>NUCLEOTIDE SEQUENCE [LARGE SCALE GENOMIC DNA]</scope>
</reference>
<evidence type="ECO:0000313" key="2">
    <source>
        <dbReference type="Proteomes" id="UP000290240"/>
    </source>
</evidence>
<proteinExistence type="predicted"/>
<dbReference type="EMBL" id="MK460248">
    <property type="protein sequence ID" value="QAX95779.1"/>
    <property type="molecule type" value="Genomic_DNA"/>
</dbReference>
<evidence type="ECO:0000313" key="1">
    <source>
        <dbReference type="EMBL" id="QAX95779.1"/>
    </source>
</evidence>
<keyword evidence="1" id="KW-0540">Nuclease</keyword>
<name>A0A411B607_9CAUD</name>
<accession>A0A411B607</accession>
<dbReference type="Proteomes" id="UP000290240">
    <property type="component" value="Segment"/>
</dbReference>
<keyword evidence="1" id="KW-0378">Hydrolase</keyword>
<gene>
    <name evidence="1" type="primary">43</name>
    <name evidence="1" type="ORF">SEA_TEUTSCH_43</name>
</gene>
<dbReference type="Gene3D" id="3.30.40.220">
    <property type="match status" value="1"/>
</dbReference>
<dbReference type="GO" id="GO:0004519">
    <property type="term" value="F:endonuclease activity"/>
    <property type="evidence" value="ECO:0007669"/>
    <property type="project" value="UniProtKB-KW"/>
</dbReference>
<sequence>MTDWKWFSPEEIASWPAEHKRCRGCQEVLPFSEFHKNARTLFGLDTKCKGCKKIKTKNEYMRQAVEYQLWYGAKGRAKRLGRGFDIEISDIIVPEFCPILGIRLMKNVGGKAGDNSPSLDRIDSSKGYVKGNVQVISYRANVLKNNASPWELRTVADYLERMSSNNMIRVGSMIG</sequence>
<organism evidence="1 2">
    <name type="scientific">Streptomyces phage Teutsch</name>
    <dbReference type="NCBI Taxonomy" id="2510588"/>
    <lineage>
        <taxon>Viruses</taxon>
        <taxon>Duplodnaviria</taxon>
        <taxon>Heunggongvirae</taxon>
        <taxon>Uroviricota</taxon>
        <taxon>Caudoviricetes</taxon>
        <taxon>Stanwilliamsviridae</taxon>
        <taxon>Boydwoodruffvirinae</taxon>
        <taxon>Samistivirus</taxon>
        <taxon>Samistivirus peebs</taxon>
    </lineage>
</organism>